<evidence type="ECO:0000313" key="2">
    <source>
        <dbReference type="Proteomes" id="UP000812077"/>
    </source>
</evidence>
<organism evidence="1 2">
    <name type="scientific">Prevotella melaninogenica</name>
    <dbReference type="NCBI Taxonomy" id="28132"/>
    <lineage>
        <taxon>Bacteria</taxon>
        <taxon>Pseudomonadati</taxon>
        <taxon>Bacteroidota</taxon>
        <taxon>Bacteroidia</taxon>
        <taxon>Bacteroidales</taxon>
        <taxon>Prevotellaceae</taxon>
        <taxon>Prevotella</taxon>
    </lineage>
</organism>
<reference evidence="1 2" key="1">
    <citation type="submission" date="2021-07" db="EMBL/GenBank/DDBJ databases">
        <title>Genomic diversity and antimicrobial resistance of Prevotella spp. isolated from chronic lung disease airways.</title>
        <authorList>
            <person name="Webb K.A."/>
            <person name="Olagoke O.S."/>
            <person name="Baird T."/>
            <person name="Neill J."/>
            <person name="Pham A."/>
            <person name="Wells T.J."/>
            <person name="Ramsay K.A."/>
            <person name="Bell S.C."/>
            <person name="Sarovich D.S."/>
            <person name="Price E.P."/>
        </authorList>
    </citation>
    <scope>NUCLEOTIDE SEQUENCE [LARGE SCALE GENOMIC DNA]</scope>
    <source>
        <strain evidence="1 2">SCHI0027.S.6</strain>
    </source>
</reference>
<proteinExistence type="predicted"/>
<protein>
    <submittedName>
        <fullName evidence="1">Uncharacterized protein</fullName>
    </submittedName>
</protein>
<dbReference type="RefSeq" id="WP_219433164.1">
    <property type="nucleotide sequence ID" value="NZ_JAHXCP010000005.1"/>
</dbReference>
<dbReference type="Proteomes" id="UP000812077">
    <property type="component" value="Unassembled WGS sequence"/>
</dbReference>
<dbReference type="InterPro" id="IPR045724">
    <property type="entry name" value="DUF6078"/>
</dbReference>
<evidence type="ECO:0000313" key="1">
    <source>
        <dbReference type="EMBL" id="MBW4754486.1"/>
    </source>
</evidence>
<accession>A0ABS6Y4R5</accession>
<dbReference type="EMBL" id="JAHXCP010000005">
    <property type="protein sequence ID" value="MBW4754486.1"/>
    <property type="molecule type" value="Genomic_DNA"/>
</dbReference>
<name>A0ABS6Y4R5_9BACT</name>
<sequence>METNESLSLETFPKSYEACFLESCSVKENCLHHLYFELQPSTNTWGGAIYPSALLPENLVNGCCRKFHDKKLVTCHAGFTHFFDEVRRKDLADLRNEIYSYFRGRSNFYRYGNAENGYLFTYRMAEEVKAIFKKYGYDAPRYDRTFESLSFHE</sequence>
<dbReference type="Pfam" id="PF19555">
    <property type="entry name" value="DUF6078"/>
    <property type="match status" value="1"/>
</dbReference>
<comment type="caution">
    <text evidence="1">The sequence shown here is derived from an EMBL/GenBank/DDBJ whole genome shotgun (WGS) entry which is preliminary data.</text>
</comment>
<keyword evidence="2" id="KW-1185">Reference proteome</keyword>
<gene>
    <name evidence="1" type="ORF">KZO77_05435</name>
</gene>